<proteinExistence type="predicted"/>
<reference evidence="1 2" key="1">
    <citation type="journal article" date="2015" name="Genome Announc.">
        <title>Expanding the biotechnology potential of lactobacilli through comparative genomics of 213 strains and associated genera.</title>
        <authorList>
            <person name="Sun Z."/>
            <person name="Harris H.M."/>
            <person name="McCann A."/>
            <person name="Guo C."/>
            <person name="Argimon S."/>
            <person name="Zhang W."/>
            <person name="Yang X."/>
            <person name="Jeffery I.B."/>
            <person name="Cooney J.C."/>
            <person name="Kagawa T.F."/>
            <person name="Liu W."/>
            <person name="Song Y."/>
            <person name="Salvetti E."/>
            <person name="Wrobel A."/>
            <person name="Rasinkangas P."/>
            <person name="Parkhill J."/>
            <person name="Rea M.C."/>
            <person name="O'Sullivan O."/>
            <person name="Ritari J."/>
            <person name="Douillard F.P."/>
            <person name="Paul Ross R."/>
            <person name="Yang R."/>
            <person name="Briner A.E."/>
            <person name="Felis G.E."/>
            <person name="de Vos W.M."/>
            <person name="Barrangou R."/>
            <person name="Klaenhammer T.R."/>
            <person name="Caufield P.W."/>
            <person name="Cui Y."/>
            <person name="Zhang H."/>
            <person name="O'Toole P.W."/>
        </authorList>
    </citation>
    <scope>NUCLEOTIDE SEQUENCE [LARGE SCALE GENOMIC DNA]</scope>
    <source>
        <strain evidence="1 2">DSM 21775</strain>
    </source>
</reference>
<organism evidence="1 2">
    <name type="scientific">Levilactobacillus senmaizukei DSM 21775 = NBRC 103853</name>
    <dbReference type="NCBI Taxonomy" id="1423803"/>
    <lineage>
        <taxon>Bacteria</taxon>
        <taxon>Bacillati</taxon>
        <taxon>Bacillota</taxon>
        <taxon>Bacilli</taxon>
        <taxon>Lactobacillales</taxon>
        <taxon>Lactobacillaceae</taxon>
        <taxon>Levilactobacillus</taxon>
    </lineage>
</organism>
<dbReference type="STRING" id="1423803.FD13_GL000291"/>
<dbReference type="RefSeq" id="WP_156470474.1">
    <property type="nucleotide sequence ID" value="NZ_AYZH01000010.1"/>
</dbReference>
<accession>A0A0R2DN50</accession>
<protein>
    <recommendedName>
        <fullName evidence="3">XkdX family protein</fullName>
    </recommendedName>
</protein>
<dbReference type="OrthoDB" id="2313962at2"/>
<sequence>MENNPFSAPSIEDAKLYASWGLDISYMVNWCITPEQYKDLTGKDYTAPTTATTTA</sequence>
<dbReference type="InterPro" id="IPR010022">
    <property type="entry name" value="XkdX"/>
</dbReference>
<gene>
    <name evidence="1" type="ORF">FD13_GL000291</name>
</gene>
<name>A0A0R2DN50_9LACO</name>
<keyword evidence="2" id="KW-1185">Reference proteome</keyword>
<dbReference type="PATRIC" id="fig|1423803.3.peg.285"/>
<evidence type="ECO:0000313" key="1">
    <source>
        <dbReference type="EMBL" id="KRN02151.1"/>
    </source>
</evidence>
<comment type="caution">
    <text evidence="1">The sequence shown here is derived from an EMBL/GenBank/DDBJ whole genome shotgun (WGS) entry which is preliminary data.</text>
</comment>
<dbReference type="AlphaFoldDB" id="A0A0R2DN50"/>
<dbReference type="Proteomes" id="UP000051589">
    <property type="component" value="Unassembled WGS sequence"/>
</dbReference>
<dbReference type="Pfam" id="PF09693">
    <property type="entry name" value="Phage_XkdX"/>
    <property type="match status" value="1"/>
</dbReference>
<evidence type="ECO:0000313" key="2">
    <source>
        <dbReference type="Proteomes" id="UP000051589"/>
    </source>
</evidence>
<evidence type="ECO:0008006" key="3">
    <source>
        <dbReference type="Google" id="ProtNLM"/>
    </source>
</evidence>
<dbReference type="EMBL" id="AYZH01000010">
    <property type="protein sequence ID" value="KRN02151.1"/>
    <property type="molecule type" value="Genomic_DNA"/>
</dbReference>